<feature type="compositionally biased region" description="Polar residues" evidence="1">
    <location>
        <begin position="116"/>
        <end position="125"/>
    </location>
</feature>
<organism evidence="2 3">
    <name type="scientific">Aspergillus pseudodeflectus</name>
    <dbReference type="NCBI Taxonomy" id="176178"/>
    <lineage>
        <taxon>Eukaryota</taxon>
        <taxon>Fungi</taxon>
        <taxon>Dikarya</taxon>
        <taxon>Ascomycota</taxon>
        <taxon>Pezizomycotina</taxon>
        <taxon>Eurotiomycetes</taxon>
        <taxon>Eurotiomycetidae</taxon>
        <taxon>Eurotiales</taxon>
        <taxon>Aspergillaceae</taxon>
        <taxon>Aspergillus</taxon>
        <taxon>Aspergillus subgen. Nidulantes</taxon>
    </lineage>
</organism>
<evidence type="ECO:0000256" key="1">
    <source>
        <dbReference type="SAM" id="MobiDB-lite"/>
    </source>
</evidence>
<dbReference type="RefSeq" id="XP_070903481.1">
    <property type="nucleotide sequence ID" value="XM_071036928.1"/>
</dbReference>
<feature type="compositionally biased region" description="Acidic residues" evidence="1">
    <location>
        <begin position="61"/>
        <end position="72"/>
    </location>
</feature>
<dbReference type="Proteomes" id="UP001610444">
    <property type="component" value="Unassembled WGS sequence"/>
</dbReference>
<reference evidence="2 3" key="1">
    <citation type="submission" date="2024-07" db="EMBL/GenBank/DDBJ databases">
        <title>Section-level genome sequencing and comparative genomics of Aspergillus sections Usti and Cavernicolus.</title>
        <authorList>
            <consortium name="Lawrence Berkeley National Laboratory"/>
            <person name="Nybo J.L."/>
            <person name="Vesth T.C."/>
            <person name="Theobald S."/>
            <person name="Frisvad J.C."/>
            <person name="Larsen T.O."/>
            <person name="Kjaerboelling I."/>
            <person name="Rothschild-Mancinelli K."/>
            <person name="Lyhne E.K."/>
            <person name="Kogle M.E."/>
            <person name="Barry K."/>
            <person name="Clum A."/>
            <person name="Na H."/>
            <person name="Ledsgaard L."/>
            <person name="Lin J."/>
            <person name="Lipzen A."/>
            <person name="Kuo A."/>
            <person name="Riley R."/>
            <person name="Mondo S."/>
            <person name="LaButti K."/>
            <person name="Haridas S."/>
            <person name="Pangalinan J."/>
            <person name="Salamov A.A."/>
            <person name="Simmons B.A."/>
            <person name="Magnuson J.K."/>
            <person name="Chen J."/>
            <person name="Drula E."/>
            <person name="Henrissat B."/>
            <person name="Wiebenga A."/>
            <person name="Lubbers R.J."/>
            <person name="Gomes A.C."/>
            <person name="Macurrencykelacurrency M.R."/>
            <person name="Stajich J."/>
            <person name="Grigoriev I.V."/>
            <person name="Mortensen U.H."/>
            <person name="De vries R.P."/>
            <person name="Baker S.E."/>
            <person name="Andersen M.R."/>
        </authorList>
    </citation>
    <scope>NUCLEOTIDE SEQUENCE [LARGE SCALE GENOMIC DNA]</scope>
    <source>
        <strain evidence="2 3">CBS 756.74</strain>
    </source>
</reference>
<comment type="caution">
    <text evidence="2">The sequence shown here is derived from an EMBL/GenBank/DDBJ whole genome shotgun (WGS) entry which is preliminary data.</text>
</comment>
<feature type="compositionally biased region" description="Low complexity" evidence="1">
    <location>
        <begin position="1"/>
        <end position="18"/>
    </location>
</feature>
<dbReference type="GeneID" id="98152092"/>
<evidence type="ECO:0000313" key="2">
    <source>
        <dbReference type="EMBL" id="KAL2858312.1"/>
    </source>
</evidence>
<feature type="region of interest" description="Disordered" evidence="1">
    <location>
        <begin position="1"/>
        <end position="148"/>
    </location>
</feature>
<feature type="compositionally biased region" description="Polar residues" evidence="1">
    <location>
        <begin position="82"/>
        <end position="91"/>
    </location>
</feature>
<name>A0ABR4L4A2_9EURO</name>
<keyword evidence="3" id="KW-1185">Reference proteome</keyword>
<feature type="compositionally biased region" description="Basic and acidic residues" evidence="1">
    <location>
        <begin position="189"/>
        <end position="203"/>
    </location>
</feature>
<accession>A0ABR4L4A2</accession>
<gene>
    <name evidence="2" type="ORF">BJX68DRAFT_164326</name>
</gene>
<feature type="region of interest" description="Disordered" evidence="1">
    <location>
        <begin position="189"/>
        <end position="209"/>
    </location>
</feature>
<dbReference type="EMBL" id="JBFXLR010000005">
    <property type="protein sequence ID" value="KAL2858312.1"/>
    <property type="molecule type" value="Genomic_DNA"/>
</dbReference>
<evidence type="ECO:0000313" key="3">
    <source>
        <dbReference type="Proteomes" id="UP001610444"/>
    </source>
</evidence>
<protein>
    <recommendedName>
        <fullName evidence="4">Ubiquitin-like protein smt3</fullName>
    </recommendedName>
</protein>
<evidence type="ECO:0008006" key="4">
    <source>
        <dbReference type="Google" id="ProtNLM"/>
    </source>
</evidence>
<proteinExistence type="predicted"/>
<sequence>MSSAAAAATATSQLQSSLRELHIGEKGSTTPDILRPKLTTSAISSPIPVTKKKKAPVVADSWEDEADTASEGENEKAGDLSQAGSTDSSLPMSPAAVEGPLDPPPTPISPQTSQPWVNTSAYTSVGSAGPGPGSAGARDPNRRPEKQTAVAGRLIAAGLGIRAPKRTEEQRAYDRAVKEQEIRRRNKEREEAAKLKEEEEKAKAAVWDA</sequence>